<dbReference type="DNASU" id="6801942"/>
<dbReference type="AlphaFoldDB" id="A0A1Z1SZ41"/>
<evidence type="ECO:0000259" key="2">
    <source>
        <dbReference type="Pfam" id="PF00419"/>
    </source>
</evidence>
<evidence type="ECO:0000313" key="6">
    <source>
        <dbReference type="Proteomes" id="UP000195540"/>
    </source>
</evidence>
<name>A0A1Z1SZ41_PROMI</name>
<reference evidence="3 6" key="1">
    <citation type="submission" date="2017-05" db="EMBL/GenBank/DDBJ databases">
        <title>Whole genome sequencing of Proteus mirabilis AR_0155.</title>
        <authorList>
            <person name="Conlan S."/>
            <person name="Thomas P.J."/>
            <person name="Mullikin J."/>
            <person name="Frank K.M."/>
            <person name="Segre J.A."/>
        </authorList>
    </citation>
    <scope>NUCLEOTIDE SEQUENCE [LARGE SCALE GENOMIC DNA]</scope>
    <source>
        <strain evidence="3 6">AR_0155</strain>
    </source>
</reference>
<dbReference type="Proteomes" id="UP000195540">
    <property type="component" value="Chromosome"/>
</dbReference>
<dbReference type="InterPro" id="IPR000259">
    <property type="entry name" value="Adhesion_dom_fimbrial"/>
</dbReference>
<dbReference type="EMBL" id="UAUE01000025">
    <property type="protein sequence ID" value="SPY99533.1"/>
    <property type="molecule type" value="Genomic_DNA"/>
</dbReference>
<dbReference type="SUPFAM" id="SSF49401">
    <property type="entry name" value="Bacterial adhesins"/>
    <property type="match status" value="1"/>
</dbReference>
<evidence type="ECO:0000313" key="5">
    <source>
        <dbReference type="EMBL" id="SUC20424.1"/>
    </source>
</evidence>
<evidence type="ECO:0000313" key="4">
    <source>
        <dbReference type="EMBL" id="SPY99533.1"/>
    </source>
</evidence>
<dbReference type="OrthoDB" id="7007417at2"/>
<accession>A0A1Z1SZ41</accession>
<organism evidence="3 6">
    <name type="scientific">Proteus mirabilis</name>
    <dbReference type="NCBI Taxonomy" id="584"/>
    <lineage>
        <taxon>Bacteria</taxon>
        <taxon>Pseudomonadati</taxon>
        <taxon>Pseudomonadota</taxon>
        <taxon>Gammaproteobacteria</taxon>
        <taxon>Enterobacterales</taxon>
        <taxon>Morganellaceae</taxon>
        <taxon>Proteus</taxon>
    </lineage>
</organism>
<gene>
    <name evidence="4" type="primary">prsF_1</name>
    <name evidence="3" type="ORF">AM402_18230</name>
    <name evidence="4" type="ORF">NCTC10975_03380</name>
    <name evidence="5" type="ORF">NCTC11938_01791</name>
</gene>
<feature type="chain" id="PRO_5044063650" evidence="1">
    <location>
        <begin position="28"/>
        <end position="184"/>
    </location>
</feature>
<evidence type="ECO:0000313" key="7">
    <source>
        <dbReference type="Proteomes" id="UP000251485"/>
    </source>
</evidence>
<dbReference type="OMA" id="IRNGQEF"/>
<dbReference type="STRING" id="584.AOUC001_14920"/>
<protein>
    <submittedName>
        <fullName evidence="3">Fimbrial protein</fullName>
    </submittedName>
</protein>
<proteinExistence type="predicted"/>
<dbReference type="InterPro" id="IPR008966">
    <property type="entry name" value="Adhesion_dom_sf"/>
</dbReference>
<dbReference type="KEGG" id="pvl:AOB99_04045"/>
<sequence>MKQQINKNSLVSILVLLSFFITTNVTAVTPVLSSTGLSQNSPITPIYPIPINIKGYVIAHPPCMINEGKTVEVNFGDVLSTRVDGLNYKRLVDYHPSCEQMPINTLKLSVEGNGTFFDANALMTNITGLGIRILYQNKPLKLGQAINFTYPDFPVLEAVPVRDFSTLLVGGDFSTTATLRMEYQ</sequence>
<dbReference type="GeneID" id="6801942"/>
<dbReference type="EMBL" id="CP021694">
    <property type="protein sequence ID" value="ARX35982.1"/>
    <property type="molecule type" value="Genomic_DNA"/>
</dbReference>
<dbReference type="Proteomes" id="UP000254191">
    <property type="component" value="Unassembled WGS sequence"/>
</dbReference>
<evidence type="ECO:0000256" key="1">
    <source>
        <dbReference type="SAM" id="SignalP"/>
    </source>
</evidence>
<dbReference type="Pfam" id="PF00419">
    <property type="entry name" value="Fimbrial"/>
    <property type="match status" value="1"/>
</dbReference>
<dbReference type="Gene3D" id="2.60.40.1090">
    <property type="entry name" value="Fimbrial-type adhesion domain"/>
    <property type="match status" value="1"/>
</dbReference>
<dbReference type="GO" id="GO:0009289">
    <property type="term" value="C:pilus"/>
    <property type="evidence" value="ECO:0007669"/>
    <property type="project" value="InterPro"/>
</dbReference>
<evidence type="ECO:0000313" key="8">
    <source>
        <dbReference type="Proteomes" id="UP000254191"/>
    </source>
</evidence>
<dbReference type="EMBL" id="UGTS01000004">
    <property type="protein sequence ID" value="SUC20424.1"/>
    <property type="molecule type" value="Genomic_DNA"/>
</dbReference>
<feature type="domain" description="Fimbrial-type adhesion" evidence="2">
    <location>
        <begin position="51"/>
        <end position="184"/>
    </location>
</feature>
<dbReference type="InterPro" id="IPR036937">
    <property type="entry name" value="Adhesion_dom_fimbrial_sf"/>
</dbReference>
<feature type="signal peptide" evidence="1">
    <location>
        <begin position="1"/>
        <end position="27"/>
    </location>
</feature>
<evidence type="ECO:0000313" key="3">
    <source>
        <dbReference type="EMBL" id="ARX35982.1"/>
    </source>
</evidence>
<keyword evidence="1" id="KW-0732">Signal</keyword>
<dbReference type="GO" id="GO:0007155">
    <property type="term" value="P:cell adhesion"/>
    <property type="evidence" value="ECO:0007669"/>
    <property type="project" value="InterPro"/>
</dbReference>
<reference evidence="7 8" key="2">
    <citation type="submission" date="2018-06" db="EMBL/GenBank/DDBJ databases">
        <authorList>
            <consortium name="Pathogen Informatics"/>
            <person name="Doyle S."/>
        </authorList>
    </citation>
    <scope>NUCLEOTIDE SEQUENCE [LARGE SCALE GENOMIC DNA]</scope>
    <source>
        <strain evidence="4 7">NCTC10975</strain>
        <strain evidence="5 8">NCTC11938</strain>
    </source>
</reference>
<dbReference type="Proteomes" id="UP000251485">
    <property type="component" value="Unassembled WGS sequence"/>
</dbReference>
<dbReference type="RefSeq" id="WP_004244937.1">
    <property type="nucleotide sequence ID" value="NZ_ABFCQN020000007.1"/>
</dbReference>